<protein>
    <submittedName>
        <fullName evidence="2">Radical SAM domain protein</fullName>
    </submittedName>
</protein>
<keyword evidence="3" id="KW-1185">Reference proteome</keyword>
<dbReference type="STRING" id="411473.RUMCAL_02856"/>
<dbReference type="InterPro" id="IPR058240">
    <property type="entry name" value="rSAM_sf"/>
</dbReference>
<gene>
    <name evidence="2" type="ORF">RUMCAL_02856</name>
</gene>
<dbReference type="NCBIfam" id="TIGR03960">
    <property type="entry name" value="rSAM_fuse_unch"/>
    <property type="match status" value="1"/>
</dbReference>
<feature type="domain" description="Radical SAM core" evidence="1">
    <location>
        <begin position="277"/>
        <end position="515"/>
    </location>
</feature>
<dbReference type="PROSITE" id="PS51918">
    <property type="entry name" value="RADICAL_SAM"/>
    <property type="match status" value="1"/>
</dbReference>
<accession>U2LKV7</accession>
<sequence length="638" mass="72562">MLSCTENLSGNTEEHLMNEDKIMNVRAKIEPLLLQAQKPAQYIGGEVGSICKERESVDVRFAFCFPDTYEIGMSHLGMKILYSLINARENFWCERVFAPCADFEALMREYQIPLYALESLDPVREFDFVGFTLQYELSYTNILNMLDLAGIPLHACDRGEALAPLVVAGGPCVCNPEPLADFFDLFILGEGEEVNLELMDLYLRMKRQGAGRSAFLRAAAQIEGIYVPSLYEVTYQADGTIAAVTAKDGAPEKVTKRIVQDMDKAFYPETFVVPFMETVHDRAVEEVLRGCIRGCRFCQAGFLYRPFREKSPETIVRQCRSLCDTTGYQELSLSSLSTSDHSQLEETLNELLPYLDENRINITLPSLRVDNFSKELMDRIQGVRKSSLTFAPEAGTQRLRDVINKNVSEEELMRTAGIAFSGGFATVKLYFMMGLPTETMEDVEGIVHLAEKLIDLYYNTPERSKGKTIQISISCATFVPKPFTPFEFEPQVSREELLARQEHLLSCIQPRHRKKIKVSWHTYEISLLEAVLARGDRRLVPVIERAWQLGSKFDSWSECFHYEIWEQAMADCGVSASFYANRTRAYDEIFPWDHLDYLVEKSFFVRENQTAHASETTPHCRAKCAGCGVNRRIGRACF</sequence>
<dbReference type="SFLD" id="SFLDS00029">
    <property type="entry name" value="Radical_SAM"/>
    <property type="match status" value="1"/>
</dbReference>
<proteinExistence type="predicted"/>
<dbReference type="SFLD" id="SFLDG01082">
    <property type="entry name" value="B12-binding_domain_containing"/>
    <property type="match status" value="1"/>
</dbReference>
<dbReference type="InterPro" id="IPR007197">
    <property type="entry name" value="rSAM"/>
</dbReference>
<reference evidence="2 3" key="1">
    <citation type="submission" date="2013-07" db="EMBL/GenBank/DDBJ databases">
        <authorList>
            <person name="Weinstock G."/>
            <person name="Sodergren E."/>
            <person name="Wylie T."/>
            <person name="Fulton L."/>
            <person name="Fulton R."/>
            <person name="Fronick C."/>
            <person name="O'Laughlin M."/>
            <person name="Godfrey J."/>
            <person name="Miner T."/>
            <person name="Herter B."/>
            <person name="Appelbaum E."/>
            <person name="Cordes M."/>
            <person name="Lek S."/>
            <person name="Wollam A."/>
            <person name="Pepin K.H."/>
            <person name="Palsikar V.B."/>
            <person name="Mitreva M."/>
            <person name="Wilson R.K."/>
        </authorList>
    </citation>
    <scope>NUCLEOTIDE SEQUENCE [LARGE SCALE GENOMIC DNA]</scope>
    <source>
        <strain evidence="2 3">ATCC 27760</strain>
    </source>
</reference>
<dbReference type="HOGENOM" id="CLU_011543_3_2_9"/>
<dbReference type="InterPro" id="IPR023404">
    <property type="entry name" value="rSAM_horseshoe"/>
</dbReference>
<dbReference type="Pfam" id="PF19864">
    <property type="entry name" value="Radical_SAM_N2"/>
    <property type="match status" value="1"/>
</dbReference>
<dbReference type="SMART" id="SM00729">
    <property type="entry name" value="Elp3"/>
    <property type="match status" value="1"/>
</dbReference>
<dbReference type="InterPro" id="IPR006638">
    <property type="entry name" value="Elp3/MiaA/NifB-like_rSAM"/>
</dbReference>
<dbReference type="PANTHER" id="PTHR42731:SF1">
    <property type="entry name" value="RADICAL SAM DOMAIN PROTEIN"/>
    <property type="match status" value="1"/>
</dbReference>
<name>U2LKV7_9FIRM</name>
<dbReference type="PANTHER" id="PTHR42731">
    <property type="entry name" value="SLL1084 PROTEIN"/>
    <property type="match status" value="1"/>
</dbReference>
<dbReference type="Pfam" id="PF04055">
    <property type="entry name" value="Radical_SAM"/>
    <property type="match status" value="1"/>
</dbReference>
<organism evidence="2 3">
    <name type="scientific">Ruminococcus callidus ATCC 27760</name>
    <dbReference type="NCBI Taxonomy" id="411473"/>
    <lineage>
        <taxon>Bacteria</taxon>
        <taxon>Bacillati</taxon>
        <taxon>Bacillota</taxon>
        <taxon>Clostridia</taxon>
        <taxon>Eubacteriales</taxon>
        <taxon>Oscillospiraceae</taxon>
        <taxon>Ruminococcus</taxon>
    </lineage>
</organism>
<dbReference type="PATRIC" id="fig|411473.3.peg.2393"/>
<dbReference type="Gene3D" id="3.80.30.20">
    <property type="entry name" value="tm_1862 like domain"/>
    <property type="match status" value="1"/>
</dbReference>
<dbReference type="SUPFAM" id="SSF102114">
    <property type="entry name" value="Radical SAM enzymes"/>
    <property type="match status" value="1"/>
</dbReference>
<dbReference type="eggNOG" id="COG1032">
    <property type="taxonomic scope" value="Bacteria"/>
</dbReference>
<dbReference type="InterPro" id="IPR023862">
    <property type="entry name" value="CHP03960_rSAM"/>
</dbReference>
<dbReference type="EMBL" id="AWVF01000366">
    <property type="protein sequence ID" value="ERJ90119.1"/>
    <property type="molecule type" value="Genomic_DNA"/>
</dbReference>
<dbReference type="GO" id="GO:0003824">
    <property type="term" value="F:catalytic activity"/>
    <property type="evidence" value="ECO:0007669"/>
    <property type="project" value="InterPro"/>
</dbReference>
<evidence type="ECO:0000259" key="1">
    <source>
        <dbReference type="PROSITE" id="PS51918"/>
    </source>
</evidence>
<evidence type="ECO:0000313" key="2">
    <source>
        <dbReference type="EMBL" id="ERJ90119.1"/>
    </source>
</evidence>
<dbReference type="AlphaFoldDB" id="U2LKV7"/>
<dbReference type="InterPro" id="IPR045784">
    <property type="entry name" value="Radical_SAM_N2"/>
</dbReference>
<dbReference type="Proteomes" id="UP000016662">
    <property type="component" value="Unassembled WGS sequence"/>
</dbReference>
<comment type="caution">
    <text evidence="2">The sequence shown here is derived from an EMBL/GenBank/DDBJ whole genome shotgun (WGS) entry which is preliminary data.</text>
</comment>
<dbReference type="GO" id="GO:0051536">
    <property type="term" value="F:iron-sulfur cluster binding"/>
    <property type="evidence" value="ECO:0007669"/>
    <property type="project" value="InterPro"/>
</dbReference>
<evidence type="ECO:0000313" key="3">
    <source>
        <dbReference type="Proteomes" id="UP000016662"/>
    </source>
</evidence>